<dbReference type="InterPro" id="IPR011006">
    <property type="entry name" value="CheY-like_superfamily"/>
</dbReference>
<feature type="domain" description="Response regulatory" evidence="7">
    <location>
        <begin position="4"/>
        <end position="124"/>
    </location>
</feature>
<dbReference type="PANTHER" id="PTHR43214">
    <property type="entry name" value="TWO-COMPONENT RESPONSE REGULATOR"/>
    <property type="match status" value="1"/>
</dbReference>
<dbReference type="AlphaFoldDB" id="A0A2T0PX28"/>
<dbReference type="EMBL" id="PVZC01000008">
    <property type="protein sequence ID" value="PRX96099.1"/>
    <property type="molecule type" value="Genomic_DNA"/>
</dbReference>
<dbReference type="SUPFAM" id="SSF46894">
    <property type="entry name" value="C-terminal effector domain of the bipartite response regulators"/>
    <property type="match status" value="1"/>
</dbReference>
<keyword evidence="3" id="KW-0238">DNA-binding</keyword>
<comment type="caution">
    <text evidence="8">The sequence shown here is derived from an EMBL/GenBank/DDBJ whole genome shotgun (WGS) entry which is preliminary data.</text>
</comment>
<evidence type="ECO:0000313" key="9">
    <source>
        <dbReference type="Proteomes" id="UP000237846"/>
    </source>
</evidence>
<dbReference type="InterPro" id="IPR016032">
    <property type="entry name" value="Sig_transdc_resp-reg_C-effctor"/>
</dbReference>
<evidence type="ECO:0000256" key="5">
    <source>
        <dbReference type="PROSITE-ProRule" id="PRU00169"/>
    </source>
</evidence>
<dbReference type="InterPro" id="IPR001789">
    <property type="entry name" value="Sig_transdc_resp-reg_receiver"/>
</dbReference>
<dbReference type="GO" id="GO:0006355">
    <property type="term" value="P:regulation of DNA-templated transcription"/>
    <property type="evidence" value="ECO:0007669"/>
    <property type="project" value="InterPro"/>
</dbReference>
<dbReference type="Gene3D" id="3.40.50.2300">
    <property type="match status" value="1"/>
</dbReference>
<evidence type="ECO:0000256" key="2">
    <source>
        <dbReference type="ARBA" id="ARBA00023015"/>
    </source>
</evidence>
<sequence length="226" mass="23745">MTISVLIADDQAMVRAGFAALLAAQPDIEVVGDAVDGAAAVEAVRRLRPDVVLMDIRMPNMDGLTAAREILAPRAPGDRVPRVVVLTTFDVDDYVFSALRAGASGFLLKDAPPADLISAVRVVAGGEALLAPSVTRRLIESFAARPRTESARSPRLAALTARETEVLTLIAAGLSNTEIAARLVVAEETVKSHVGRLFSKLGLRDRAQAVVFAYESGLVVPGHTGG</sequence>
<keyword evidence="4" id="KW-0804">Transcription</keyword>
<dbReference type="CDD" id="cd17535">
    <property type="entry name" value="REC_NarL-like"/>
    <property type="match status" value="1"/>
</dbReference>
<dbReference type="SMART" id="SM00448">
    <property type="entry name" value="REC"/>
    <property type="match status" value="1"/>
</dbReference>
<evidence type="ECO:0000256" key="4">
    <source>
        <dbReference type="ARBA" id="ARBA00023163"/>
    </source>
</evidence>
<evidence type="ECO:0000259" key="7">
    <source>
        <dbReference type="PROSITE" id="PS50110"/>
    </source>
</evidence>
<dbReference type="InterPro" id="IPR000792">
    <property type="entry name" value="Tscrpt_reg_LuxR_C"/>
</dbReference>
<dbReference type="OrthoDB" id="9808843at2"/>
<dbReference type="InterPro" id="IPR058245">
    <property type="entry name" value="NreC/VraR/RcsB-like_REC"/>
</dbReference>
<organism evidence="8 9">
    <name type="scientific">Allonocardiopsis opalescens</name>
    <dbReference type="NCBI Taxonomy" id="1144618"/>
    <lineage>
        <taxon>Bacteria</taxon>
        <taxon>Bacillati</taxon>
        <taxon>Actinomycetota</taxon>
        <taxon>Actinomycetes</taxon>
        <taxon>Streptosporangiales</taxon>
        <taxon>Allonocardiopsis</taxon>
    </lineage>
</organism>
<keyword evidence="9" id="KW-1185">Reference proteome</keyword>
<dbReference type="InterPro" id="IPR039420">
    <property type="entry name" value="WalR-like"/>
</dbReference>
<dbReference type="PROSITE" id="PS50110">
    <property type="entry name" value="RESPONSE_REGULATORY"/>
    <property type="match status" value="1"/>
</dbReference>
<evidence type="ECO:0000256" key="3">
    <source>
        <dbReference type="ARBA" id="ARBA00023125"/>
    </source>
</evidence>
<dbReference type="GO" id="GO:0003677">
    <property type="term" value="F:DNA binding"/>
    <property type="evidence" value="ECO:0007669"/>
    <property type="project" value="UniProtKB-KW"/>
</dbReference>
<keyword evidence="1 5" id="KW-0597">Phosphoprotein</keyword>
<evidence type="ECO:0000256" key="1">
    <source>
        <dbReference type="ARBA" id="ARBA00022553"/>
    </source>
</evidence>
<dbReference type="PANTHER" id="PTHR43214:SF24">
    <property type="entry name" value="TRANSCRIPTIONAL REGULATORY PROTEIN NARL-RELATED"/>
    <property type="match status" value="1"/>
</dbReference>
<dbReference type="Proteomes" id="UP000237846">
    <property type="component" value="Unassembled WGS sequence"/>
</dbReference>
<dbReference type="Pfam" id="PF00072">
    <property type="entry name" value="Response_reg"/>
    <property type="match status" value="1"/>
</dbReference>
<feature type="domain" description="HTH luxR-type" evidence="6">
    <location>
        <begin position="152"/>
        <end position="217"/>
    </location>
</feature>
<dbReference type="GO" id="GO:0000160">
    <property type="term" value="P:phosphorelay signal transduction system"/>
    <property type="evidence" value="ECO:0007669"/>
    <property type="project" value="InterPro"/>
</dbReference>
<gene>
    <name evidence="8" type="ORF">CLV72_108105</name>
</gene>
<dbReference type="SUPFAM" id="SSF52172">
    <property type="entry name" value="CheY-like"/>
    <property type="match status" value="1"/>
</dbReference>
<accession>A0A2T0PX28</accession>
<dbReference type="PROSITE" id="PS00622">
    <property type="entry name" value="HTH_LUXR_1"/>
    <property type="match status" value="1"/>
</dbReference>
<dbReference type="PRINTS" id="PR00038">
    <property type="entry name" value="HTHLUXR"/>
</dbReference>
<keyword evidence="2" id="KW-0805">Transcription regulation</keyword>
<reference evidence="8 9" key="1">
    <citation type="submission" date="2018-03" db="EMBL/GenBank/DDBJ databases">
        <title>Genomic Encyclopedia of Archaeal and Bacterial Type Strains, Phase II (KMG-II): from individual species to whole genera.</title>
        <authorList>
            <person name="Goeker M."/>
        </authorList>
    </citation>
    <scope>NUCLEOTIDE SEQUENCE [LARGE SCALE GENOMIC DNA]</scope>
    <source>
        <strain evidence="8 9">DSM 45601</strain>
    </source>
</reference>
<evidence type="ECO:0000259" key="6">
    <source>
        <dbReference type="PROSITE" id="PS50043"/>
    </source>
</evidence>
<feature type="modified residue" description="4-aspartylphosphate" evidence="5">
    <location>
        <position position="55"/>
    </location>
</feature>
<protein>
    <submittedName>
        <fullName evidence="8">LuxR family two component transcriptional regulator</fullName>
    </submittedName>
</protein>
<name>A0A2T0PX28_9ACTN</name>
<dbReference type="SMART" id="SM00421">
    <property type="entry name" value="HTH_LUXR"/>
    <property type="match status" value="1"/>
</dbReference>
<dbReference type="PROSITE" id="PS50043">
    <property type="entry name" value="HTH_LUXR_2"/>
    <property type="match status" value="1"/>
</dbReference>
<proteinExistence type="predicted"/>
<dbReference type="RefSeq" id="WP_106250736.1">
    <property type="nucleotide sequence ID" value="NZ_PVZC01000008.1"/>
</dbReference>
<dbReference type="Pfam" id="PF00196">
    <property type="entry name" value="GerE"/>
    <property type="match status" value="1"/>
</dbReference>
<dbReference type="CDD" id="cd06170">
    <property type="entry name" value="LuxR_C_like"/>
    <property type="match status" value="1"/>
</dbReference>
<evidence type="ECO:0000313" key="8">
    <source>
        <dbReference type="EMBL" id="PRX96099.1"/>
    </source>
</evidence>